<accession>A0A0C2GBQ0</accession>
<proteinExistence type="predicted"/>
<dbReference type="OrthoDB" id="424543at2759"/>
<protein>
    <submittedName>
        <fullName evidence="1">Uncharacterized protein</fullName>
    </submittedName>
</protein>
<organism evidence="1 2">
    <name type="scientific">Ancylostoma duodenale</name>
    <dbReference type="NCBI Taxonomy" id="51022"/>
    <lineage>
        <taxon>Eukaryota</taxon>
        <taxon>Metazoa</taxon>
        <taxon>Ecdysozoa</taxon>
        <taxon>Nematoda</taxon>
        <taxon>Chromadorea</taxon>
        <taxon>Rhabditida</taxon>
        <taxon>Rhabditina</taxon>
        <taxon>Rhabditomorpha</taxon>
        <taxon>Strongyloidea</taxon>
        <taxon>Ancylostomatidae</taxon>
        <taxon>Ancylostomatinae</taxon>
        <taxon>Ancylostoma</taxon>
    </lineage>
</organism>
<dbReference type="Proteomes" id="UP000054047">
    <property type="component" value="Unassembled WGS sequence"/>
</dbReference>
<evidence type="ECO:0000313" key="2">
    <source>
        <dbReference type="Proteomes" id="UP000054047"/>
    </source>
</evidence>
<reference evidence="1 2" key="1">
    <citation type="submission" date="2013-12" db="EMBL/GenBank/DDBJ databases">
        <title>Draft genome of the parsitic nematode Ancylostoma duodenale.</title>
        <authorList>
            <person name="Mitreva M."/>
        </authorList>
    </citation>
    <scope>NUCLEOTIDE SEQUENCE [LARGE SCALE GENOMIC DNA]</scope>
    <source>
        <strain evidence="1 2">Zhejiang</strain>
    </source>
</reference>
<name>A0A0C2GBQ0_9BILA</name>
<gene>
    <name evidence="1" type="ORF">ANCDUO_11358</name>
</gene>
<keyword evidence="2" id="KW-1185">Reference proteome</keyword>
<dbReference type="AlphaFoldDB" id="A0A0C2GBQ0"/>
<sequence length="74" mass="8598">MLRWMAGITRADSIRSERIQEWFCIARIVDKIRESRLDGVTTFVAPTKSTLARIEIPIKCELPIVRTPQLMQLQ</sequence>
<evidence type="ECO:0000313" key="1">
    <source>
        <dbReference type="EMBL" id="KIH58435.1"/>
    </source>
</evidence>
<dbReference type="EMBL" id="KN733128">
    <property type="protein sequence ID" value="KIH58435.1"/>
    <property type="molecule type" value="Genomic_DNA"/>
</dbReference>